<protein>
    <submittedName>
        <fullName evidence="10">Putative oxysterol binding protein</fullName>
    </submittedName>
</protein>
<feature type="region of interest" description="Disordered" evidence="8">
    <location>
        <begin position="449"/>
        <end position="498"/>
    </location>
</feature>
<dbReference type="GO" id="GO:0034727">
    <property type="term" value="P:piecemeal microautophagy of the nucleus"/>
    <property type="evidence" value="ECO:0007669"/>
    <property type="project" value="TreeGrafter"/>
</dbReference>
<dbReference type="Gene3D" id="2.30.29.30">
    <property type="entry name" value="Pleckstrin-homology domain (PH domain)/Phosphotyrosine-binding domain (PTB)"/>
    <property type="match status" value="1"/>
</dbReference>
<dbReference type="Gene3D" id="2.40.160.120">
    <property type="match status" value="1"/>
</dbReference>
<feature type="domain" description="PH" evidence="9">
    <location>
        <begin position="318"/>
        <end position="413"/>
    </location>
</feature>
<evidence type="ECO:0000259" key="9">
    <source>
        <dbReference type="PROSITE" id="PS50003"/>
    </source>
</evidence>
<dbReference type="InterPro" id="IPR037239">
    <property type="entry name" value="OSBP_sf"/>
</dbReference>
<dbReference type="PROSITE" id="PS50297">
    <property type="entry name" value="ANK_REP_REGION"/>
    <property type="match status" value="2"/>
</dbReference>
<gene>
    <name evidence="10" type="ORF">BDV96DRAFT_595946</name>
</gene>
<dbReference type="InterPro" id="IPR002110">
    <property type="entry name" value="Ankyrin_rpt"/>
</dbReference>
<dbReference type="Proteomes" id="UP000799770">
    <property type="component" value="Unassembled WGS sequence"/>
</dbReference>
<dbReference type="InterPro" id="IPR011993">
    <property type="entry name" value="PH-like_dom_sf"/>
</dbReference>
<keyword evidence="4" id="KW-0445">Lipid transport</keyword>
<keyword evidence="3" id="KW-0597">Phosphoprotein</keyword>
<dbReference type="Pfam" id="PF00169">
    <property type="entry name" value="PH"/>
    <property type="match status" value="1"/>
</dbReference>
<keyword evidence="2" id="KW-0813">Transport</keyword>
<dbReference type="SUPFAM" id="SSF144000">
    <property type="entry name" value="Oxysterol-binding protein-like"/>
    <property type="match status" value="1"/>
</dbReference>
<dbReference type="CDD" id="cd13292">
    <property type="entry name" value="PH_Osh1p_Osh2p_yeast"/>
    <property type="match status" value="1"/>
</dbReference>
<evidence type="ECO:0000256" key="1">
    <source>
        <dbReference type="ARBA" id="ARBA00008842"/>
    </source>
</evidence>
<evidence type="ECO:0000256" key="2">
    <source>
        <dbReference type="ARBA" id="ARBA00022448"/>
    </source>
</evidence>
<dbReference type="AlphaFoldDB" id="A0A6A5ZNG5"/>
<dbReference type="SUPFAM" id="SSF50729">
    <property type="entry name" value="PH domain-like"/>
    <property type="match status" value="1"/>
</dbReference>
<name>A0A6A5ZNG5_9PLEO</name>
<evidence type="ECO:0000313" key="10">
    <source>
        <dbReference type="EMBL" id="KAF2120413.1"/>
    </source>
</evidence>
<dbReference type="Pfam" id="PF13857">
    <property type="entry name" value="Ank_5"/>
    <property type="match status" value="1"/>
</dbReference>
<dbReference type="GO" id="GO:0097038">
    <property type="term" value="C:perinuclear endoplasmic reticulum"/>
    <property type="evidence" value="ECO:0007669"/>
    <property type="project" value="TreeGrafter"/>
</dbReference>
<dbReference type="GO" id="GO:0005829">
    <property type="term" value="C:cytosol"/>
    <property type="evidence" value="ECO:0007669"/>
    <property type="project" value="TreeGrafter"/>
</dbReference>
<accession>A0A6A5ZNG5</accession>
<organism evidence="10 11">
    <name type="scientific">Lophiotrema nucula</name>
    <dbReference type="NCBI Taxonomy" id="690887"/>
    <lineage>
        <taxon>Eukaryota</taxon>
        <taxon>Fungi</taxon>
        <taxon>Dikarya</taxon>
        <taxon>Ascomycota</taxon>
        <taxon>Pezizomycotina</taxon>
        <taxon>Dothideomycetes</taxon>
        <taxon>Pleosporomycetidae</taxon>
        <taxon>Pleosporales</taxon>
        <taxon>Lophiotremataceae</taxon>
        <taxon>Lophiotrema</taxon>
    </lineage>
</organism>
<dbReference type="FunFam" id="2.30.29.30:FF:000061">
    <property type="entry name" value="Oxysterol binding protein 1"/>
    <property type="match status" value="1"/>
</dbReference>
<dbReference type="GO" id="GO:0030011">
    <property type="term" value="P:maintenance of cell polarity"/>
    <property type="evidence" value="ECO:0007669"/>
    <property type="project" value="TreeGrafter"/>
</dbReference>
<feature type="compositionally biased region" description="Acidic residues" evidence="8">
    <location>
        <begin position="665"/>
        <end position="687"/>
    </location>
</feature>
<feature type="compositionally biased region" description="Acidic residues" evidence="8">
    <location>
        <begin position="519"/>
        <end position="529"/>
    </location>
</feature>
<dbReference type="GO" id="GO:0032934">
    <property type="term" value="F:sterol binding"/>
    <property type="evidence" value="ECO:0007669"/>
    <property type="project" value="TreeGrafter"/>
</dbReference>
<dbReference type="GO" id="GO:0005886">
    <property type="term" value="C:plasma membrane"/>
    <property type="evidence" value="ECO:0007669"/>
    <property type="project" value="TreeGrafter"/>
</dbReference>
<dbReference type="PANTHER" id="PTHR10972:SF205">
    <property type="entry name" value="OXYSTEROL-BINDING PROTEIN 1"/>
    <property type="match status" value="1"/>
</dbReference>
<dbReference type="GO" id="GO:0006887">
    <property type="term" value="P:exocytosis"/>
    <property type="evidence" value="ECO:0007669"/>
    <property type="project" value="TreeGrafter"/>
</dbReference>
<proteinExistence type="inferred from homology"/>
<feature type="compositionally biased region" description="Low complexity" evidence="8">
    <location>
        <begin position="451"/>
        <end position="462"/>
    </location>
</feature>
<dbReference type="FunFam" id="2.40.160.120:FF:000008">
    <property type="entry name" value="Oxysterol binding protein (Osh1)"/>
    <property type="match status" value="1"/>
</dbReference>
<dbReference type="PROSITE" id="PS50003">
    <property type="entry name" value="PH_DOMAIN"/>
    <property type="match status" value="1"/>
</dbReference>
<dbReference type="PANTHER" id="PTHR10972">
    <property type="entry name" value="OXYSTEROL-BINDING PROTEIN-RELATED"/>
    <property type="match status" value="1"/>
</dbReference>
<comment type="similarity">
    <text evidence="1 7">Belongs to the OSBP family.</text>
</comment>
<feature type="compositionally biased region" description="Polar residues" evidence="8">
    <location>
        <begin position="463"/>
        <end position="487"/>
    </location>
</feature>
<reference evidence="10" key="1">
    <citation type="journal article" date="2020" name="Stud. Mycol.">
        <title>101 Dothideomycetes genomes: a test case for predicting lifestyles and emergence of pathogens.</title>
        <authorList>
            <person name="Haridas S."/>
            <person name="Albert R."/>
            <person name="Binder M."/>
            <person name="Bloem J."/>
            <person name="Labutti K."/>
            <person name="Salamov A."/>
            <person name="Andreopoulos B."/>
            <person name="Baker S."/>
            <person name="Barry K."/>
            <person name="Bills G."/>
            <person name="Bluhm B."/>
            <person name="Cannon C."/>
            <person name="Castanera R."/>
            <person name="Culley D."/>
            <person name="Daum C."/>
            <person name="Ezra D."/>
            <person name="Gonzalez J."/>
            <person name="Henrissat B."/>
            <person name="Kuo A."/>
            <person name="Liang C."/>
            <person name="Lipzen A."/>
            <person name="Lutzoni F."/>
            <person name="Magnuson J."/>
            <person name="Mondo S."/>
            <person name="Nolan M."/>
            <person name="Ohm R."/>
            <person name="Pangilinan J."/>
            <person name="Park H.-J."/>
            <person name="Ramirez L."/>
            <person name="Alfaro M."/>
            <person name="Sun H."/>
            <person name="Tritt A."/>
            <person name="Yoshinaga Y."/>
            <person name="Zwiers L.-H."/>
            <person name="Turgeon B."/>
            <person name="Goodwin S."/>
            <person name="Spatafora J."/>
            <person name="Crous P."/>
            <person name="Grigoriev I."/>
        </authorList>
    </citation>
    <scope>NUCLEOTIDE SEQUENCE</scope>
    <source>
        <strain evidence="10">CBS 627.86</strain>
    </source>
</reference>
<dbReference type="Gene3D" id="1.25.40.20">
    <property type="entry name" value="Ankyrin repeat-containing domain"/>
    <property type="match status" value="2"/>
</dbReference>
<dbReference type="GO" id="GO:0006897">
    <property type="term" value="P:endocytosis"/>
    <property type="evidence" value="ECO:0007669"/>
    <property type="project" value="TreeGrafter"/>
</dbReference>
<dbReference type="EMBL" id="ML977314">
    <property type="protein sequence ID" value="KAF2120413.1"/>
    <property type="molecule type" value="Genomic_DNA"/>
</dbReference>
<evidence type="ECO:0000256" key="6">
    <source>
        <dbReference type="PROSITE-ProRule" id="PRU00023"/>
    </source>
</evidence>
<dbReference type="GO" id="GO:0005635">
    <property type="term" value="C:nuclear envelope"/>
    <property type="evidence" value="ECO:0007669"/>
    <property type="project" value="TreeGrafter"/>
</dbReference>
<keyword evidence="11" id="KW-1185">Reference proteome</keyword>
<feature type="repeat" description="ANK" evidence="6">
    <location>
        <begin position="122"/>
        <end position="144"/>
    </location>
</feature>
<feature type="region of interest" description="Disordered" evidence="8">
    <location>
        <begin position="518"/>
        <end position="537"/>
    </location>
</feature>
<feature type="region of interest" description="Disordered" evidence="8">
    <location>
        <begin position="1"/>
        <end position="31"/>
    </location>
</feature>
<sequence length="1193" mass="133103">MSTVAQQDSLDPSSPSPTYAPSPVSPTPKGASIEQSVKLFRVFESLRNGDTNAIAKAIREMSGPTDGDQSASSLSLGGVKPEGTSILHLAIQCAELPVIEFVLSNVTPSPDSPINLNGQDRDGNTPLHLAATLGRTPVVRILLDQPGINDSLTNYHGQTPLDLARTPDIFQQLQLARSIFIDTNSKKIQELVRNGDMGTLEKLLQDPRIKSSLDVNVPELATDPAVVDAGGTLLHEGAKRRDVKLIQMLLLNGADPFRRDRKGKLPQDYTKDDRTRAILKRSPAAAAAQRGIQEKTILAGAGSQPGAPGDSGLGAKEAREMKGYLKKWTNYTGGYKLRWFVLEDGVLSYYKHQDDTGSACRGAINMRIAKLYMDPQDKQRFEIQGKSSVKYHLKANHQVEAKRWYWALNNAIQWSKDEARDEEQRANQNSEALKAAKIEQLDKRLTKDADSLSLTSSRMQSSKNLAPSTSLGVPMTGQDTTSRNAASTIEDPESNYEPSVAGNELGKMVSHMGTATVEGDVDDDEDYGDDASSHEVRPHDKDAFNITAQSAKLQLDLLAQVTTALQSEKGRNPTMQIGDPTMAQALTSYESAIGNLKGLVGDLLRISRDRDAYWQYRLDREANVRRMWEESMAKVAKEQEELETRIGESELKRRKTKRALREALEEFEMTGEAPESPDEDEDEFVEAGEDKSLSPEPGLLKPKPSISSQVMRRKSTFANIKADMSDSEDEDDEEFFDTVEAGEVEVVSMPETSPGVEEIQLPASTEDLLEGKVAEIKTGFRGYEDGPRQKLDMDEDNRPKISLWAILKSMIGKDMTKMTLPVSFNEPTSLLQRVAEDMEYTDLLDTAAARADSTERLLYVAAFAASEYASTIGRVAKPFNPLLGETYEYARPDKGYRFFIEQVSHHPPIGAAYAESKHWDYYGESAVNSKFYGRSFDINPLGTWFLRLRPTNGGKEEMYTWKKVTSSVIGIITGNPTVDNYGLMEIKNWTTGETCLLDFKARGWKASSAYQVAGKVLDANGRVRWSVGGRWNDKIYARLTPGFEDADLEKSSSKHHTKAEENKAFLVWEAHSRPTGIPFNLTPFVVTLNALPEKLKAVVAPTDTRLRPDQRAMEVGEYDFAATEKNRVENKQRKKRREREAKGEEFVPRWFEKARCEVTGEEYWLFNHEYWRVRHEVSDKGGAWEEQGLEDIF</sequence>
<evidence type="ECO:0000256" key="4">
    <source>
        <dbReference type="ARBA" id="ARBA00023055"/>
    </source>
</evidence>
<feature type="region of interest" description="Disordered" evidence="8">
    <location>
        <begin position="665"/>
        <end position="712"/>
    </location>
</feature>
<evidence type="ECO:0000256" key="7">
    <source>
        <dbReference type="RuleBase" id="RU003844"/>
    </source>
</evidence>
<feature type="compositionally biased region" description="Pro residues" evidence="8">
    <location>
        <begin position="14"/>
        <end position="26"/>
    </location>
</feature>
<evidence type="ECO:0000256" key="3">
    <source>
        <dbReference type="ARBA" id="ARBA00022553"/>
    </source>
</evidence>
<keyword evidence="5" id="KW-0446">Lipid-binding</keyword>
<dbReference type="SMART" id="SM00248">
    <property type="entry name" value="ANK"/>
    <property type="match status" value="3"/>
</dbReference>
<dbReference type="GO" id="GO:0006869">
    <property type="term" value="P:lipid transport"/>
    <property type="evidence" value="ECO:0007669"/>
    <property type="project" value="UniProtKB-KW"/>
</dbReference>
<dbReference type="OrthoDB" id="1854502at2759"/>
<dbReference type="SUPFAM" id="SSF48403">
    <property type="entry name" value="Ankyrin repeat"/>
    <property type="match status" value="1"/>
</dbReference>
<dbReference type="PROSITE" id="PS01013">
    <property type="entry name" value="OSBP"/>
    <property type="match status" value="1"/>
</dbReference>
<dbReference type="FunFam" id="1.25.40.20:FF:000281">
    <property type="entry name" value="Oxysterol binding protein (Osh1)"/>
    <property type="match status" value="1"/>
</dbReference>
<feature type="compositionally biased region" description="Polar residues" evidence="8">
    <location>
        <begin position="1"/>
        <end position="11"/>
    </location>
</feature>
<dbReference type="InterPro" id="IPR000648">
    <property type="entry name" value="Oxysterol-bd"/>
</dbReference>
<dbReference type="SMART" id="SM00233">
    <property type="entry name" value="PH"/>
    <property type="match status" value="1"/>
</dbReference>
<dbReference type="Gene3D" id="3.30.70.3490">
    <property type="match status" value="1"/>
</dbReference>
<dbReference type="Pfam" id="PF01237">
    <property type="entry name" value="Oxysterol_BP"/>
    <property type="match status" value="1"/>
</dbReference>
<dbReference type="PROSITE" id="PS50088">
    <property type="entry name" value="ANK_REPEAT"/>
    <property type="match status" value="2"/>
</dbReference>
<evidence type="ECO:0000256" key="5">
    <source>
        <dbReference type="ARBA" id="ARBA00023121"/>
    </source>
</evidence>
<keyword evidence="6" id="KW-0040">ANK repeat</keyword>
<evidence type="ECO:0000313" key="11">
    <source>
        <dbReference type="Proteomes" id="UP000799770"/>
    </source>
</evidence>
<evidence type="ECO:0000256" key="8">
    <source>
        <dbReference type="SAM" id="MobiDB-lite"/>
    </source>
</evidence>
<feature type="repeat" description="ANK" evidence="6">
    <location>
        <begin position="229"/>
        <end position="261"/>
    </location>
</feature>
<dbReference type="InterPro" id="IPR018494">
    <property type="entry name" value="Oxysterol-bd_CS"/>
</dbReference>
<dbReference type="InterPro" id="IPR036770">
    <property type="entry name" value="Ankyrin_rpt-contain_sf"/>
</dbReference>
<dbReference type="InterPro" id="IPR001849">
    <property type="entry name" value="PH_domain"/>
</dbReference>